<accession>A0AAV1YNJ8</accession>
<evidence type="ECO:0000256" key="1">
    <source>
        <dbReference type="SAM" id="MobiDB-lite"/>
    </source>
</evidence>
<keyword evidence="3" id="KW-1185">Reference proteome</keyword>
<evidence type="ECO:0000313" key="2">
    <source>
        <dbReference type="EMBL" id="CAL0335199.1"/>
    </source>
</evidence>
<gene>
    <name evidence="2" type="ORF">LLUT_LOCUS36259</name>
</gene>
<feature type="compositionally biased region" description="Polar residues" evidence="1">
    <location>
        <begin position="75"/>
        <end position="99"/>
    </location>
</feature>
<evidence type="ECO:0000313" key="3">
    <source>
        <dbReference type="Proteomes" id="UP001497480"/>
    </source>
</evidence>
<protein>
    <recommendedName>
        <fullName evidence="4">BED-type domain-containing protein</fullName>
    </recommendedName>
</protein>
<dbReference type="AlphaFoldDB" id="A0AAV1YNJ8"/>
<name>A0AAV1YNJ8_LUPLU</name>
<organism evidence="2 3">
    <name type="scientific">Lupinus luteus</name>
    <name type="common">European yellow lupine</name>
    <dbReference type="NCBI Taxonomy" id="3873"/>
    <lineage>
        <taxon>Eukaryota</taxon>
        <taxon>Viridiplantae</taxon>
        <taxon>Streptophyta</taxon>
        <taxon>Embryophyta</taxon>
        <taxon>Tracheophyta</taxon>
        <taxon>Spermatophyta</taxon>
        <taxon>Magnoliopsida</taxon>
        <taxon>eudicotyledons</taxon>
        <taxon>Gunneridae</taxon>
        <taxon>Pentapetalae</taxon>
        <taxon>rosids</taxon>
        <taxon>fabids</taxon>
        <taxon>Fabales</taxon>
        <taxon>Fabaceae</taxon>
        <taxon>Papilionoideae</taxon>
        <taxon>50 kb inversion clade</taxon>
        <taxon>genistoids sensu lato</taxon>
        <taxon>core genistoids</taxon>
        <taxon>Genisteae</taxon>
        <taxon>Lupinus</taxon>
    </lineage>
</organism>
<reference evidence="2 3" key="1">
    <citation type="submission" date="2024-03" db="EMBL/GenBank/DDBJ databases">
        <authorList>
            <person name="Martinez-Hernandez J."/>
        </authorList>
    </citation>
    <scope>NUCLEOTIDE SEQUENCE [LARGE SCALE GENOMIC DNA]</scope>
</reference>
<comment type="caution">
    <text evidence="2">The sequence shown here is derived from an EMBL/GenBank/DDBJ whole genome shotgun (WGS) entry which is preliminary data.</text>
</comment>
<proteinExistence type="predicted"/>
<dbReference type="Proteomes" id="UP001497480">
    <property type="component" value="Unassembled WGS sequence"/>
</dbReference>
<sequence length="143" mass="15481">MYIKTALSLLLSLPQASNLLITLYFLSSLSSLPFPSLFSLSSSGLHIMDSSVGDCEILETSTQNNSRNVQEKESTNVSQSEQKIGTPLTSQPEPKSGKTLTSDAWRYFEKAGIIDGKEKARCLGCKKLLSCSTKNGGGLKIMI</sequence>
<evidence type="ECO:0008006" key="4">
    <source>
        <dbReference type="Google" id="ProtNLM"/>
    </source>
</evidence>
<feature type="region of interest" description="Disordered" evidence="1">
    <location>
        <begin position="61"/>
        <end position="99"/>
    </location>
</feature>
<dbReference type="EMBL" id="CAXHTB010000026">
    <property type="protein sequence ID" value="CAL0335199.1"/>
    <property type="molecule type" value="Genomic_DNA"/>
</dbReference>